<evidence type="ECO:0000313" key="2">
    <source>
        <dbReference type="Proteomes" id="UP000217076"/>
    </source>
</evidence>
<gene>
    <name evidence="1" type="ORF">SAMN05421742_105196</name>
</gene>
<reference evidence="2" key="1">
    <citation type="submission" date="2016-10" db="EMBL/GenBank/DDBJ databases">
        <authorList>
            <person name="Varghese N."/>
            <person name="Submissions S."/>
        </authorList>
    </citation>
    <scope>NUCLEOTIDE SEQUENCE [LARGE SCALE GENOMIC DNA]</scope>
    <source>
        <strain evidence="2">930I</strain>
    </source>
</reference>
<dbReference type="EMBL" id="FNCV01000005">
    <property type="protein sequence ID" value="SDH27620.1"/>
    <property type="molecule type" value="Genomic_DNA"/>
</dbReference>
<sequence>MVRFFRSVRAGRNRFMLPIAGPRAEGENSEPLGGYRFFARVGSMLKYREQIVRNLKCSAIHISHDLL</sequence>
<evidence type="ECO:0000313" key="1">
    <source>
        <dbReference type="EMBL" id="SDH27620.1"/>
    </source>
</evidence>
<name>A0A1G8B4P5_9PROT</name>
<dbReference type="AlphaFoldDB" id="A0A1G8B4P5"/>
<dbReference type="Proteomes" id="UP000217076">
    <property type="component" value="Unassembled WGS sequence"/>
</dbReference>
<dbReference type="STRING" id="83401.SAMN05421742_105196"/>
<keyword evidence="2" id="KW-1185">Reference proteome</keyword>
<accession>A0A1G8B4P5</accession>
<proteinExistence type="predicted"/>
<organism evidence="1 2">
    <name type="scientific">Roseospirillum parvum</name>
    <dbReference type="NCBI Taxonomy" id="83401"/>
    <lineage>
        <taxon>Bacteria</taxon>
        <taxon>Pseudomonadati</taxon>
        <taxon>Pseudomonadota</taxon>
        <taxon>Alphaproteobacteria</taxon>
        <taxon>Rhodospirillales</taxon>
        <taxon>Rhodospirillaceae</taxon>
        <taxon>Roseospirillum</taxon>
    </lineage>
</organism>
<protein>
    <submittedName>
        <fullName evidence="1">Uncharacterized protein</fullName>
    </submittedName>
</protein>